<comment type="similarity">
    <text evidence="11">Belongs to the PRA-CH family.</text>
</comment>
<feature type="binding site" evidence="11">
    <location>
        <position position="108"/>
    </location>
    <ligand>
        <name>Zn(2+)</name>
        <dbReference type="ChEBI" id="CHEBI:29105"/>
        <note>ligand shared between dimeric partners</note>
    </ligand>
</feature>
<feature type="binding site" evidence="11">
    <location>
        <position position="95"/>
    </location>
    <ligand>
        <name>Mg(2+)</name>
        <dbReference type="ChEBI" id="CHEBI:18420"/>
    </ligand>
</feature>
<comment type="catalytic activity">
    <reaction evidence="2">
        <text>1-(5-phospho-beta-D-ribosyl)-ATP + H2O = 1-(5-phospho-beta-D-ribosyl)-5'-AMP + diphosphate + H(+)</text>
        <dbReference type="Rhea" id="RHEA:22828"/>
        <dbReference type="ChEBI" id="CHEBI:15377"/>
        <dbReference type="ChEBI" id="CHEBI:15378"/>
        <dbReference type="ChEBI" id="CHEBI:33019"/>
        <dbReference type="ChEBI" id="CHEBI:59457"/>
        <dbReference type="ChEBI" id="CHEBI:73183"/>
        <dbReference type="EC" id="3.6.1.31"/>
    </reaction>
</comment>
<evidence type="ECO:0000256" key="11">
    <source>
        <dbReference type="HAMAP-Rule" id="MF_01021"/>
    </source>
</evidence>
<comment type="caution">
    <text evidence="13">The sequence shown here is derived from an EMBL/GenBank/DDBJ whole genome shotgun (WGS) entry which is preliminary data.</text>
</comment>
<dbReference type="PANTHER" id="PTHR42945">
    <property type="entry name" value="HISTIDINE BIOSYNTHESIS BIFUNCTIONAL PROTEIN"/>
    <property type="match status" value="1"/>
</dbReference>
<evidence type="ECO:0000259" key="12">
    <source>
        <dbReference type="Pfam" id="PF01502"/>
    </source>
</evidence>
<dbReference type="HAMAP" id="MF_01021">
    <property type="entry name" value="HisI"/>
    <property type="match status" value="1"/>
</dbReference>
<comment type="pathway">
    <text evidence="3 11">Amino-acid biosynthesis; L-histidine biosynthesis; L-histidine from 5-phospho-alpha-D-ribose 1-diphosphate: step 3/9.</text>
</comment>
<comment type="cofactor">
    <cofactor evidence="11">
        <name>Zn(2+)</name>
        <dbReference type="ChEBI" id="CHEBI:29105"/>
    </cofactor>
    <text evidence="11">Binds 1 zinc ion per subunit.</text>
</comment>
<keyword evidence="8 11" id="KW-0028">Amino-acid biosynthesis</keyword>
<dbReference type="InterPro" id="IPR002496">
    <property type="entry name" value="PRib_AMP_CycHydrolase_dom"/>
</dbReference>
<dbReference type="SUPFAM" id="SSF141734">
    <property type="entry name" value="HisI-like"/>
    <property type="match status" value="1"/>
</dbReference>
<keyword evidence="14" id="KW-1185">Reference proteome</keyword>
<dbReference type="Gene3D" id="3.10.20.810">
    <property type="entry name" value="Phosphoribosyl-AMP cyclohydrolase"/>
    <property type="match status" value="1"/>
</dbReference>
<comment type="function">
    <text evidence="11">Catalyzes the hydrolysis of the adenine ring of phosphoribosyl-AMP.</text>
</comment>
<dbReference type="FunFam" id="3.10.20.810:FF:000001">
    <property type="entry name" value="Histidine biosynthesis bifunctional protein HisIE"/>
    <property type="match status" value="1"/>
</dbReference>
<evidence type="ECO:0000256" key="6">
    <source>
        <dbReference type="ARBA" id="ARBA00008299"/>
    </source>
</evidence>
<keyword evidence="7 11" id="KW-0963">Cytoplasm</keyword>
<evidence type="ECO:0000256" key="2">
    <source>
        <dbReference type="ARBA" id="ARBA00001460"/>
    </source>
</evidence>
<evidence type="ECO:0000256" key="10">
    <source>
        <dbReference type="ARBA" id="ARBA00023102"/>
    </source>
</evidence>
<feature type="domain" description="Phosphoribosyl-AMP cyclohydrolase" evidence="12">
    <location>
        <begin position="44"/>
        <end position="117"/>
    </location>
</feature>
<evidence type="ECO:0000256" key="5">
    <source>
        <dbReference type="ARBA" id="ARBA00007731"/>
    </source>
</evidence>
<dbReference type="UniPathway" id="UPA00031">
    <property type="reaction ID" value="UER00008"/>
</dbReference>
<keyword evidence="9 11" id="KW-0378">Hydrolase</keyword>
<reference evidence="13 14" key="1">
    <citation type="submission" date="2020-08" db="EMBL/GenBank/DDBJ databases">
        <title>Genomic Encyclopedia of Type Strains, Phase IV (KMG-IV): sequencing the most valuable type-strain genomes for metagenomic binning, comparative biology and taxonomic classification.</title>
        <authorList>
            <person name="Goeker M."/>
        </authorList>
    </citation>
    <scope>NUCLEOTIDE SEQUENCE [LARGE SCALE GENOMIC DNA]</scope>
    <source>
        <strain evidence="13 14">DSM 19979</strain>
    </source>
</reference>
<dbReference type="NCBIfam" id="NF000768">
    <property type="entry name" value="PRK00051.1"/>
    <property type="match status" value="1"/>
</dbReference>
<sequence length="141" mass="15582">MTDTPSPLVTDPAARARILAAVRFDMRGLVPAIAQQHDTGEVLMMAWMNEAALDETLATGRACYYSRSRGGLWRKGETSGQHQEVRDLRLDCDGDTILLLVHQHGVACHTGRRSCFYLAPREGELSEIMAPLISPERLYGA</sequence>
<evidence type="ECO:0000256" key="4">
    <source>
        <dbReference type="ARBA" id="ARBA00005204"/>
    </source>
</evidence>
<comment type="cofactor">
    <cofactor evidence="11">
        <name>Mg(2+)</name>
        <dbReference type="ChEBI" id="CHEBI:18420"/>
    </cofactor>
    <text evidence="11">Binds 1 Mg(2+) ion per subunit.</text>
</comment>
<comment type="pathway">
    <text evidence="4">Amino-acid biosynthesis; L-histidine biosynthesis; L-histidine from 5-phospho-alpha-D-ribose 1-diphosphate: step 2/9.</text>
</comment>
<dbReference type="RefSeq" id="WP_184384005.1">
    <property type="nucleotide sequence ID" value="NZ_JACIDJ010000003.1"/>
</dbReference>
<dbReference type="Pfam" id="PF01502">
    <property type="entry name" value="PRA-CH"/>
    <property type="match status" value="1"/>
</dbReference>
<keyword evidence="10 11" id="KW-0368">Histidine biosynthesis</keyword>
<evidence type="ECO:0000313" key="13">
    <source>
        <dbReference type="EMBL" id="MBB3898831.1"/>
    </source>
</evidence>
<dbReference type="InterPro" id="IPR026660">
    <property type="entry name" value="PRA-CH"/>
</dbReference>
<dbReference type="GO" id="GO:0005737">
    <property type="term" value="C:cytoplasm"/>
    <property type="evidence" value="ECO:0007669"/>
    <property type="project" value="UniProtKB-SubCell"/>
</dbReference>
<feature type="binding site" evidence="11">
    <location>
        <position position="91"/>
    </location>
    <ligand>
        <name>Mg(2+)</name>
        <dbReference type="ChEBI" id="CHEBI:18420"/>
    </ligand>
</feature>
<dbReference type="Proteomes" id="UP000553193">
    <property type="component" value="Unassembled WGS sequence"/>
</dbReference>
<feature type="binding site" evidence="11">
    <location>
        <position position="115"/>
    </location>
    <ligand>
        <name>Zn(2+)</name>
        <dbReference type="ChEBI" id="CHEBI:29105"/>
        <note>ligand shared between dimeric partners</note>
    </ligand>
</feature>
<gene>
    <name evidence="11" type="primary">hisI</name>
    <name evidence="13" type="ORF">GGQ83_002274</name>
</gene>
<comment type="similarity">
    <text evidence="6">In the N-terminal section; belongs to the PRA-CH family.</text>
</comment>
<keyword evidence="11" id="KW-0479">Metal-binding</keyword>
<comment type="subunit">
    <text evidence="11">Homodimer.</text>
</comment>
<organism evidence="13 14">
    <name type="scientific">Roseococcus suduntuyensis</name>
    <dbReference type="NCBI Taxonomy" id="455361"/>
    <lineage>
        <taxon>Bacteria</taxon>
        <taxon>Pseudomonadati</taxon>
        <taxon>Pseudomonadota</taxon>
        <taxon>Alphaproteobacteria</taxon>
        <taxon>Acetobacterales</taxon>
        <taxon>Roseomonadaceae</taxon>
        <taxon>Roseococcus</taxon>
    </lineage>
</organism>
<dbReference type="GO" id="GO:0004636">
    <property type="term" value="F:phosphoribosyl-ATP diphosphatase activity"/>
    <property type="evidence" value="ECO:0007669"/>
    <property type="project" value="UniProtKB-EC"/>
</dbReference>
<proteinExistence type="inferred from homology"/>
<dbReference type="GO" id="GO:0000105">
    <property type="term" value="P:L-histidine biosynthetic process"/>
    <property type="evidence" value="ECO:0007669"/>
    <property type="project" value="UniProtKB-UniRule"/>
</dbReference>
<dbReference type="InterPro" id="IPR038019">
    <property type="entry name" value="PRib_AMP_CycHydrolase_sf"/>
</dbReference>
<evidence type="ECO:0000256" key="7">
    <source>
        <dbReference type="ARBA" id="ARBA00022490"/>
    </source>
</evidence>
<comment type="similarity">
    <text evidence="5">In the C-terminal section; belongs to the PRA-PH family.</text>
</comment>
<feature type="binding site" evidence="11">
    <location>
        <position position="93"/>
    </location>
    <ligand>
        <name>Mg(2+)</name>
        <dbReference type="ChEBI" id="CHEBI:18420"/>
    </ligand>
</feature>
<evidence type="ECO:0000256" key="9">
    <source>
        <dbReference type="ARBA" id="ARBA00022801"/>
    </source>
</evidence>
<evidence type="ECO:0000256" key="3">
    <source>
        <dbReference type="ARBA" id="ARBA00005169"/>
    </source>
</evidence>
<evidence type="ECO:0000256" key="1">
    <source>
        <dbReference type="ARBA" id="ARBA00000024"/>
    </source>
</evidence>
<evidence type="ECO:0000313" key="14">
    <source>
        <dbReference type="Proteomes" id="UP000553193"/>
    </source>
</evidence>
<dbReference type="GO" id="GO:0004635">
    <property type="term" value="F:phosphoribosyl-AMP cyclohydrolase activity"/>
    <property type="evidence" value="ECO:0007669"/>
    <property type="project" value="UniProtKB-UniRule"/>
</dbReference>
<protein>
    <recommendedName>
        <fullName evidence="11">Phosphoribosyl-AMP cyclohydrolase</fullName>
        <shortName evidence="11">PRA-CH</shortName>
        <ecNumber evidence="11">3.5.4.19</ecNumber>
    </recommendedName>
</protein>
<dbReference type="AlphaFoldDB" id="A0A840ACG5"/>
<keyword evidence="11" id="KW-0862">Zinc</keyword>
<keyword evidence="11" id="KW-0460">Magnesium</keyword>
<name>A0A840ACG5_9PROT</name>
<dbReference type="GO" id="GO:0000287">
    <property type="term" value="F:magnesium ion binding"/>
    <property type="evidence" value="ECO:0007669"/>
    <property type="project" value="UniProtKB-UniRule"/>
</dbReference>
<comment type="catalytic activity">
    <reaction evidence="1 11">
        <text>1-(5-phospho-beta-D-ribosyl)-5'-AMP + H2O = 1-(5-phospho-beta-D-ribosyl)-5-[(5-phospho-beta-D-ribosylamino)methylideneamino]imidazole-4-carboxamide</text>
        <dbReference type="Rhea" id="RHEA:20049"/>
        <dbReference type="ChEBI" id="CHEBI:15377"/>
        <dbReference type="ChEBI" id="CHEBI:58435"/>
        <dbReference type="ChEBI" id="CHEBI:59457"/>
        <dbReference type="EC" id="3.5.4.19"/>
    </reaction>
</comment>
<dbReference type="EC" id="3.5.4.19" evidence="11"/>
<comment type="subcellular location">
    <subcellularLocation>
        <location evidence="11">Cytoplasm</location>
    </subcellularLocation>
</comment>
<dbReference type="PANTHER" id="PTHR42945:SF1">
    <property type="entry name" value="HISTIDINE BIOSYNTHESIS BIFUNCTIONAL PROTEIN HIS7"/>
    <property type="match status" value="1"/>
</dbReference>
<accession>A0A840ACG5</accession>
<dbReference type="GO" id="GO:0008270">
    <property type="term" value="F:zinc ion binding"/>
    <property type="evidence" value="ECO:0007669"/>
    <property type="project" value="UniProtKB-UniRule"/>
</dbReference>
<dbReference type="EMBL" id="JACIDJ010000003">
    <property type="protein sequence ID" value="MBB3898831.1"/>
    <property type="molecule type" value="Genomic_DNA"/>
</dbReference>
<feature type="binding site" evidence="11">
    <location>
        <position position="92"/>
    </location>
    <ligand>
        <name>Zn(2+)</name>
        <dbReference type="ChEBI" id="CHEBI:29105"/>
        <note>ligand shared between dimeric partners</note>
    </ligand>
</feature>
<evidence type="ECO:0000256" key="8">
    <source>
        <dbReference type="ARBA" id="ARBA00022605"/>
    </source>
</evidence>